<organism evidence="5 6">
    <name type="scientific">Steccherinum ochraceum</name>
    <dbReference type="NCBI Taxonomy" id="92696"/>
    <lineage>
        <taxon>Eukaryota</taxon>
        <taxon>Fungi</taxon>
        <taxon>Dikarya</taxon>
        <taxon>Basidiomycota</taxon>
        <taxon>Agaricomycotina</taxon>
        <taxon>Agaricomycetes</taxon>
        <taxon>Polyporales</taxon>
        <taxon>Steccherinaceae</taxon>
        <taxon>Steccherinum</taxon>
    </lineage>
</organism>
<dbReference type="InterPro" id="IPR036291">
    <property type="entry name" value="NAD(P)-bd_dom_sf"/>
</dbReference>
<evidence type="ECO:0000313" key="6">
    <source>
        <dbReference type="Proteomes" id="UP000292702"/>
    </source>
</evidence>
<dbReference type="OrthoDB" id="2499931at2759"/>
<comment type="caution">
    <text evidence="5">The sequence shown here is derived from an EMBL/GenBank/DDBJ whole genome shotgun (WGS) entry which is preliminary data.</text>
</comment>
<evidence type="ECO:0000256" key="3">
    <source>
        <dbReference type="SAM" id="MobiDB-lite"/>
    </source>
</evidence>
<dbReference type="Proteomes" id="UP000292702">
    <property type="component" value="Unassembled WGS sequence"/>
</dbReference>
<name>A0A4R0R8V8_9APHY</name>
<accession>A0A4R0R8V8</accession>
<keyword evidence="2" id="KW-0597">Phosphoprotein</keyword>
<protein>
    <recommendedName>
        <fullName evidence="4">Thioester reductase (TE) domain-containing protein</fullName>
    </recommendedName>
</protein>
<feature type="compositionally biased region" description="Polar residues" evidence="3">
    <location>
        <begin position="79"/>
        <end position="94"/>
    </location>
</feature>
<feature type="region of interest" description="Disordered" evidence="3">
    <location>
        <begin position="23"/>
        <end position="95"/>
    </location>
</feature>
<dbReference type="Pfam" id="PF07993">
    <property type="entry name" value="NAD_binding_4"/>
    <property type="match status" value="1"/>
</dbReference>
<dbReference type="InterPro" id="IPR051414">
    <property type="entry name" value="Adenylate-forming_Reductase"/>
</dbReference>
<dbReference type="EMBL" id="RWJN01000449">
    <property type="protein sequence ID" value="TCD61585.1"/>
    <property type="molecule type" value="Genomic_DNA"/>
</dbReference>
<proteinExistence type="predicted"/>
<dbReference type="PANTHER" id="PTHR43439:SF2">
    <property type="entry name" value="ENZYME, PUTATIVE (JCVI)-RELATED"/>
    <property type="match status" value="1"/>
</dbReference>
<dbReference type="PANTHER" id="PTHR43439">
    <property type="entry name" value="PHENYLACETATE-COENZYME A LIGASE"/>
    <property type="match status" value="1"/>
</dbReference>
<feature type="domain" description="Thioester reductase (TE)" evidence="4">
    <location>
        <begin position="152"/>
        <end position="392"/>
    </location>
</feature>
<reference evidence="5 6" key="1">
    <citation type="submission" date="2018-11" db="EMBL/GenBank/DDBJ databases">
        <title>Genome assembly of Steccherinum ochraceum LE-BIN_3174, the white-rot fungus of the Steccherinaceae family (The Residual Polyporoid clade, Polyporales, Basidiomycota).</title>
        <authorList>
            <person name="Fedorova T.V."/>
            <person name="Glazunova O.A."/>
            <person name="Landesman E.O."/>
            <person name="Moiseenko K.V."/>
            <person name="Psurtseva N.V."/>
            <person name="Savinova O.S."/>
            <person name="Shakhova N.V."/>
            <person name="Tyazhelova T.V."/>
            <person name="Vasina D.V."/>
        </authorList>
    </citation>
    <scope>NUCLEOTIDE SEQUENCE [LARGE SCALE GENOMIC DNA]</scope>
    <source>
        <strain evidence="5 6">LE-BIN_3174</strain>
    </source>
</reference>
<dbReference type="AlphaFoldDB" id="A0A4R0R8V8"/>
<dbReference type="SUPFAM" id="SSF51735">
    <property type="entry name" value="NAD(P)-binding Rossmann-fold domains"/>
    <property type="match status" value="1"/>
</dbReference>
<feature type="compositionally biased region" description="Basic residues" evidence="3">
    <location>
        <begin position="49"/>
        <end position="61"/>
    </location>
</feature>
<keyword evidence="1" id="KW-0596">Phosphopantetheine</keyword>
<keyword evidence="6" id="KW-1185">Reference proteome</keyword>
<dbReference type="InterPro" id="IPR013120">
    <property type="entry name" value="FAR_NAD-bd"/>
</dbReference>
<feature type="compositionally biased region" description="Polar residues" evidence="3">
    <location>
        <begin position="31"/>
        <end position="48"/>
    </location>
</feature>
<evidence type="ECO:0000313" key="5">
    <source>
        <dbReference type="EMBL" id="TCD61585.1"/>
    </source>
</evidence>
<dbReference type="Gene3D" id="3.40.50.720">
    <property type="entry name" value="NAD(P)-binding Rossmann-like Domain"/>
    <property type="match status" value="1"/>
</dbReference>
<evidence type="ECO:0000259" key="4">
    <source>
        <dbReference type="Pfam" id="PF07993"/>
    </source>
</evidence>
<evidence type="ECO:0000256" key="1">
    <source>
        <dbReference type="ARBA" id="ARBA00022450"/>
    </source>
</evidence>
<evidence type="ECO:0000256" key="2">
    <source>
        <dbReference type="ARBA" id="ARBA00022553"/>
    </source>
</evidence>
<gene>
    <name evidence="5" type="ORF">EIP91_008188</name>
</gene>
<sequence>MIARPVIPPVSDIKRVPVAQSGVPVGEHRPTTLSQNPPTQVLNVLNPQSKRRKSRMVHSRPSRVGGDPDASSPTRDHVSSLTAPSANDADVSQETPDAAATLNNAPLLATPPTAQDTLATAATMEATVVRFSQNFPIHTPTHHAPLRDTILLTGATGALGATLLGSLVPLARVARIFVLNRRSPTGVPLVQRQTEALVEAGYDAKRVLASPKVVMLESNMHEERLGLPLKLYEEIRRSITHIFHNAYLVNFNVPLTGFTPNITTLRLLIDLALSSPFPSPPRLLFVSTSDVWSQKPLLTGPVREELGPAQYATRGGYGQSKWVCENILAVASNQTPLRPIIARVGQISGGHNGAWNTHDWVPAMIRSSINFGCLPMLDHDVAWIPSYAVASAMIEMRNSAFMIHHLEHPRAVHWNSLMQPIGQALHLPLVPYPDWLARLERSAHAIKTPADVEEAKRENPAWSLIALFRRANTDRSKTPWRRAVGQAVFDMSHSLAVAPSLSQENLPALNGDDALKWLYFWRKAGILDWRVHASL</sequence>
<dbReference type="STRING" id="92696.A0A4R0R8V8"/>